<proteinExistence type="predicted"/>
<evidence type="ECO:0000313" key="1">
    <source>
        <dbReference type="EMBL" id="KAI0061566.1"/>
    </source>
</evidence>
<reference evidence="1" key="1">
    <citation type="submission" date="2021-03" db="EMBL/GenBank/DDBJ databases">
        <authorList>
            <consortium name="DOE Joint Genome Institute"/>
            <person name="Ahrendt S."/>
            <person name="Looney B.P."/>
            <person name="Miyauchi S."/>
            <person name="Morin E."/>
            <person name="Drula E."/>
            <person name="Courty P.E."/>
            <person name="Chicoki N."/>
            <person name="Fauchery L."/>
            <person name="Kohler A."/>
            <person name="Kuo A."/>
            <person name="Labutti K."/>
            <person name="Pangilinan J."/>
            <person name="Lipzen A."/>
            <person name="Riley R."/>
            <person name="Andreopoulos W."/>
            <person name="He G."/>
            <person name="Johnson J."/>
            <person name="Barry K.W."/>
            <person name="Grigoriev I.V."/>
            <person name="Nagy L."/>
            <person name="Hibbett D."/>
            <person name="Henrissat B."/>
            <person name="Matheny P.B."/>
            <person name="Labbe J."/>
            <person name="Martin F."/>
        </authorList>
    </citation>
    <scope>NUCLEOTIDE SEQUENCE</scope>
    <source>
        <strain evidence="1">HHB10654</strain>
    </source>
</reference>
<reference evidence="1" key="2">
    <citation type="journal article" date="2022" name="New Phytol.">
        <title>Evolutionary transition to the ectomycorrhizal habit in the genomes of a hyperdiverse lineage of mushroom-forming fungi.</title>
        <authorList>
            <person name="Looney B."/>
            <person name="Miyauchi S."/>
            <person name="Morin E."/>
            <person name="Drula E."/>
            <person name="Courty P.E."/>
            <person name="Kohler A."/>
            <person name="Kuo A."/>
            <person name="LaButti K."/>
            <person name="Pangilinan J."/>
            <person name="Lipzen A."/>
            <person name="Riley R."/>
            <person name="Andreopoulos W."/>
            <person name="He G."/>
            <person name="Johnson J."/>
            <person name="Nolan M."/>
            <person name="Tritt A."/>
            <person name="Barry K.W."/>
            <person name="Grigoriev I.V."/>
            <person name="Nagy L.G."/>
            <person name="Hibbett D."/>
            <person name="Henrissat B."/>
            <person name="Matheny P.B."/>
            <person name="Labbe J."/>
            <person name="Martin F.M."/>
        </authorList>
    </citation>
    <scope>NUCLEOTIDE SEQUENCE</scope>
    <source>
        <strain evidence="1">HHB10654</strain>
    </source>
</reference>
<dbReference type="Proteomes" id="UP000814140">
    <property type="component" value="Unassembled WGS sequence"/>
</dbReference>
<organism evidence="1 2">
    <name type="scientific">Artomyces pyxidatus</name>
    <dbReference type="NCBI Taxonomy" id="48021"/>
    <lineage>
        <taxon>Eukaryota</taxon>
        <taxon>Fungi</taxon>
        <taxon>Dikarya</taxon>
        <taxon>Basidiomycota</taxon>
        <taxon>Agaricomycotina</taxon>
        <taxon>Agaricomycetes</taxon>
        <taxon>Russulales</taxon>
        <taxon>Auriscalpiaceae</taxon>
        <taxon>Artomyces</taxon>
    </lineage>
</organism>
<comment type="caution">
    <text evidence="1">The sequence shown here is derived from an EMBL/GenBank/DDBJ whole genome shotgun (WGS) entry which is preliminary data.</text>
</comment>
<sequence>MYYDPNTRKQTSFGCAELWSKAECSHIDTVRVAMYMVWSDPHFRQDFAASPYAHNLHPEAMQGEDPSMYIQWALSGTHAPARNFYFINALAVLVYMAERLGFMPNGDRSPL</sequence>
<protein>
    <submittedName>
        <fullName evidence="1">Uncharacterized protein</fullName>
    </submittedName>
</protein>
<gene>
    <name evidence="1" type="ORF">BV25DRAFT_1916913</name>
</gene>
<dbReference type="EMBL" id="MU277212">
    <property type="protein sequence ID" value="KAI0061566.1"/>
    <property type="molecule type" value="Genomic_DNA"/>
</dbReference>
<name>A0ACB8T0Q5_9AGAM</name>
<evidence type="ECO:0000313" key="2">
    <source>
        <dbReference type="Proteomes" id="UP000814140"/>
    </source>
</evidence>
<keyword evidence="2" id="KW-1185">Reference proteome</keyword>
<accession>A0ACB8T0Q5</accession>